<protein>
    <submittedName>
        <fullName evidence="2">Uncharacterized protein</fullName>
    </submittedName>
</protein>
<dbReference type="Proteomes" id="UP000005204">
    <property type="component" value="Unassembled WGS sequence"/>
</dbReference>
<evidence type="ECO:0000256" key="1">
    <source>
        <dbReference type="SAM" id="SignalP"/>
    </source>
</evidence>
<accession>A0A8R2QUJ9</accession>
<dbReference type="EnsemblMetazoa" id="XM_038012484.1">
    <property type="protein sequence ID" value="XP_037868412.1"/>
    <property type="gene ID" value="LOC119628379"/>
</dbReference>
<reference evidence="2" key="2">
    <citation type="submission" date="2022-06" db="UniProtKB">
        <authorList>
            <consortium name="EnsemblMetazoa"/>
        </authorList>
    </citation>
    <scope>IDENTIFICATION</scope>
    <source>
        <strain evidence="2">p50T (Dazao)</strain>
    </source>
</reference>
<organism evidence="2 3">
    <name type="scientific">Bombyx mori</name>
    <name type="common">Silk moth</name>
    <dbReference type="NCBI Taxonomy" id="7091"/>
    <lineage>
        <taxon>Eukaryota</taxon>
        <taxon>Metazoa</taxon>
        <taxon>Ecdysozoa</taxon>
        <taxon>Arthropoda</taxon>
        <taxon>Hexapoda</taxon>
        <taxon>Insecta</taxon>
        <taxon>Pterygota</taxon>
        <taxon>Neoptera</taxon>
        <taxon>Endopterygota</taxon>
        <taxon>Lepidoptera</taxon>
        <taxon>Glossata</taxon>
        <taxon>Ditrysia</taxon>
        <taxon>Bombycoidea</taxon>
        <taxon>Bombycidae</taxon>
        <taxon>Bombycinae</taxon>
        <taxon>Bombyx</taxon>
    </lineage>
</organism>
<feature type="signal peptide" evidence="1">
    <location>
        <begin position="1"/>
        <end position="18"/>
    </location>
</feature>
<proteinExistence type="predicted"/>
<name>A0A8R2QUJ9_BOMMO</name>
<evidence type="ECO:0000313" key="2">
    <source>
        <dbReference type="EnsemblMetazoa" id="XP_037868412.1"/>
    </source>
</evidence>
<sequence length="698" mass="79802">MRLLIFFVSAVLAGICKCESDSLEVNDIETSPFYDTIIFSDIADIMNELENNVNVPADVSRDNESEGDDNIENLLSEYYKYLERAHKQQRAYENYKSKNEIAFVPQQRQVKAKASVKSGAYSSNYDHPKYYRYPYSQHGSFSLFWPSNQNGNYVPNLQRIPKSDVSAYHDYGMQNKKSPSNEFKPIYDWIQSQCYCKMNKVPCECDCKQCLNPIQYVPGMGLSNEKTNTVISSKLYGKSNKDETANVFKDAINLKIKVTLSLQNLSQILYNRNSTKQLQDESSESGKISIPLTYLDFPMPLNMFANQKNMDSGASHKITVHKKKKSRFNNNKKHKKKMITVHKILIQPHQLFDDHKIENENVTERKIESTQNITEKNYFIADKMSNNTKMHTDESISLLINITNNEDENATEVTHAIPNSIETENTVKITNINNSTPKPSTTRLKRSLLLSNSTTADLILSNNQTINEMKAVKENNNATSIKLDKKIFKHKKADKWAFVDEELLHWPDNQKKSTENNTRDLTAIILEREKNKTRISISKDTIRRNHTKALEQAIFGEVDWNDIDIVAPAFLSFVGKYLSGALTFCSTKICHSMKCGNKICFHRICKPEERLNNKGHCVGSNSTDSITSLESIMDLPSNIGFEIVDILQDRMLGKLFGKATLCIAKKCITFWTAKKIFIKFKCLNKELDSASHCKKQSN</sequence>
<reference evidence="3" key="1">
    <citation type="journal article" date="2008" name="Insect Biochem. Mol. Biol.">
        <title>The genome of a lepidopteran model insect, the silkworm Bombyx mori.</title>
        <authorList>
            <consortium name="International Silkworm Genome Consortium"/>
        </authorList>
    </citation>
    <scope>NUCLEOTIDE SEQUENCE [LARGE SCALE GENOMIC DNA]</scope>
    <source>
        <strain evidence="3">p50T</strain>
    </source>
</reference>
<dbReference type="AlphaFoldDB" id="A0A8R2QUJ9"/>
<keyword evidence="1" id="KW-0732">Signal</keyword>
<keyword evidence="3" id="KW-1185">Reference proteome</keyword>
<feature type="chain" id="PRO_5035875142" evidence="1">
    <location>
        <begin position="19"/>
        <end position="698"/>
    </location>
</feature>
<evidence type="ECO:0000313" key="3">
    <source>
        <dbReference type="Proteomes" id="UP000005204"/>
    </source>
</evidence>